<comment type="subunit">
    <text evidence="4">Homodimer. Polymerizes to form a dynamic ring structure in a strictly GTP-dependent manner. Interacts directly with several other division proteins.</text>
</comment>
<evidence type="ECO:0000259" key="9">
    <source>
        <dbReference type="SMART" id="SM00865"/>
    </source>
</evidence>
<dbReference type="Gene3D" id="3.40.50.1440">
    <property type="entry name" value="Tubulin/FtsZ, GTPase domain"/>
    <property type="match status" value="1"/>
</dbReference>
<comment type="similarity">
    <text evidence="1 4 6">Belongs to the FtsZ family.</text>
</comment>
<dbReference type="Pfam" id="PF12327">
    <property type="entry name" value="FtsZ_C"/>
    <property type="match status" value="1"/>
</dbReference>
<dbReference type="STRING" id="1400863.BN873_150166"/>
<comment type="function">
    <text evidence="4 6">Essential cell division protein that forms a contractile ring structure (Z ring) at the future cell division site. The regulation of the ring assembly controls the timing and the location of cell division. One of the functions of the FtsZ ring is to recruit other cell division proteins to the septum to produce a new cell wall between the dividing cells. Binds GTP and shows GTPase activity.</text>
</comment>
<dbReference type="GO" id="GO:0005737">
    <property type="term" value="C:cytoplasm"/>
    <property type="evidence" value="ECO:0007669"/>
    <property type="project" value="UniProtKB-SubCell"/>
</dbReference>
<evidence type="ECO:0000313" key="11">
    <source>
        <dbReference type="Proteomes" id="UP000035760"/>
    </source>
</evidence>
<dbReference type="InterPro" id="IPR018316">
    <property type="entry name" value="Tubulin/FtsZ_2-layer-sand-dom"/>
</dbReference>
<feature type="compositionally biased region" description="Basic and acidic residues" evidence="7">
    <location>
        <begin position="342"/>
        <end position="356"/>
    </location>
</feature>
<keyword evidence="3 4" id="KW-0342">GTP-binding</keyword>
<name>W6MBL3_9GAMM</name>
<dbReference type="InterPro" id="IPR037103">
    <property type="entry name" value="Tubulin/FtsZ-like_C"/>
</dbReference>
<feature type="binding site" evidence="4">
    <location>
        <position position="187"/>
    </location>
    <ligand>
        <name>GTP</name>
        <dbReference type="ChEBI" id="CHEBI:37565"/>
    </ligand>
</feature>
<dbReference type="GO" id="GO:0043093">
    <property type="term" value="P:FtsZ-dependent cytokinesis"/>
    <property type="evidence" value="ECO:0007669"/>
    <property type="project" value="UniProtKB-UniRule"/>
</dbReference>
<evidence type="ECO:0000313" key="10">
    <source>
        <dbReference type="EMBL" id="CDI01378.1"/>
    </source>
</evidence>
<dbReference type="InterPro" id="IPR020805">
    <property type="entry name" value="Cell_div_FtsZ_CS"/>
</dbReference>
<feature type="binding site" evidence="4">
    <location>
        <position position="143"/>
    </location>
    <ligand>
        <name>GTP</name>
        <dbReference type="ChEBI" id="CHEBI:37565"/>
    </ligand>
</feature>
<feature type="binding site" evidence="4">
    <location>
        <position position="139"/>
    </location>
    <ligand>
        <name>GTP</name>
        <dbReference type="ChEBI" id="CHEBI:37565"/>
    </ligand>
</feature>
<protein>
    <recommendedName>
        <fullName evidence="4 5">Cell division protein FtsZ</fullName>
    </recommendedName>
</protein>
<dbReference type="InterPro" id="IPR008280">
    <property type="entry name" value="Tub_FtsZ_C"/>
</dbReference>
<dbReference type="EMBL" id="CBTJ020000020">
    <property type="protein sequence ID" value="CDI01378.1"/>
    <property type="molecule type" value="Genomic_DNA"/>
</dbReference>
<gene>
    <name evidence="4 10" type="primary">ftsZ</name>
    <name evidence="10" type="ORF">BN873_150166</name>
</gene>
<dbReference type="RefSeq" id="WP_048670708.1">
    <property type="nucleotide sequence ID" value="NZ_CBTJ020000020.1"/>
</dbReference>
<dbReference type="PANTHER" id="PTHR30314">
    <property type="entry name" value="CELL DIVISION PROTEIN FTSZ-RELATED"/>
    <property type="match status" value="1"/>
</dbReference>
<dbReference type="GO" id="GO:0003924">
    <property type="term" value="F:GTPase activity"/>
    <property type="evidence" value="ECO:0007669"/>
    <property type="project" value="UniProtKB-UniRule"/>
</dbReference>
<evidence type="ECO:0000259" key="8">
    <source>
        <dbReference type="SMART" id="SM00864"/>
    </source>
</evidence>
<dbReference type="GO" id="GO:0005525">
    <property type="term" value="F:GTP binding"/>
    <property type="evidence" value="ECO:0007669"/>
    <property type="project" value="UniProtKB-UniRule"/>
</dbReference>
<dbReference type="OrthoDB" id="9813375at2"/>
<feature type="binding site" evidence="4">
    <location>
        <begin position="21"/>
        <end position="25"/>
    </location>
    <ligand>
        <name>GTP</name>
        <dbReference type="ChEBI" id="CHEBI:37565"/>
    </ligand>
</feature>
<feature type="domain" description="Tubulin/FtsZ GTPase" evidence="8">
    <location>
        <begin position="13"/>
        <end position="205"/>
    </location>
</feature>
<dbReference type="HAMAP" id="MF_00909">
    <property type="entry name" value="FtsZ"/>
    <property type="match status" value="1"/>
</dbReference>
<keyword evidence="4 6" id="KW-0131">Cell cycle</keyword>
<dbReference type="Gene3D" id="3.30.1330.20">
    <property type="entry name" value="Tubulin/FtsZ, C-terminal domain"/>
    <property type="match status" value="1"/>
</dbReference>
<evidence type="ECO:0000256" key="2">
    <source>
        <dbReference type="ARBA" id="ARBA00022741"/>
    </source>
</evidence>
<dbReference type="CDD" id="cd02201">
    <property type="entry name" value="FtsZ_type1"/>
    <property type="match status" value="1"/>
</dbReference>
<proteinExistence type="inferred from homology"/>
<dbReference type="InterPro" id="IPR003008">
    <property type="entry name" value="Tubulin_FtsZ_GTPase"/>
</dbReference>
<dbReference type="PRINTS" id="PR00423">
    <property type="entry name" value="CELLDVISFTSZ"/>
</dbReference>
<evidence type="ECO:0000256" key="7">
    <source>
        <dbReference type="SAM" id="MobiDB-lite"/>
    </source>
</evidence>
<reference evidence="10" key="2">
    <citation type="submission" date="2014-03" db="EMBL/GenBank/DDBJ databases">
        <title>Candidatus Competibacter-lineage genomes retrieved from metagenomes reveal functional metabolic diversity.</title>
        <authorList>
            <person name="McIlroy S.J."/>
            <person name="Albertsen M."/>
            <person name="Andresen E.K."/>
            <person name="Saunders A.M."/>
            <person name="Kristiansen R."/>
            <person name="Stokholm-Bjerregaard M."/>
            <person name="Nielsen K.L."/>
            <person name="Nielsen P.H."/>
        </authorList>
    </citation>
    <scope>NUCLEOTIDE SEQUENCE</scope>
    <source>
        <strain evidence="10">Run_A_D11</strain>
    </source>
</reference>
<accession>W6MBL3</accession>
<dbReference type="InterPro" id="IPR000158">
    <property type="entry name" value="Cell_div_FtsZ"/>
</dbReference>
<sequence length="389" mass="40820">MFELMDAKTENAVIKVIGVGGGGSNAVQHMISASVEGVDFICANTDAQALKACTVPVTLQMGTNITKGLGAGANPDVGRQAAQEDCERIKEVLQGADMVFITAGMGGGTGTGATPVVAQLARDLGILTVAVVTKPFPFEGKKRMEVAMRGIRELSETVDSLITIPNEKLLTVLGKSASLLDAFRAANDVLLGAVQGIAELITRPGLINVDFADVRTVMAEMGMAMMGTGRAVGDGRAREAAEAAIASPLLENVNLAGAKGLLVNITSGMDLTIGEFEEVGSTIKELAADDATVVVGTAIDPEMHNEIRVTIVATGIGQGVPAKQGSAKEKEAAIPPFKLVQRQHDSEAHLRHDRPSVRQKPVGDMASERERADELEYLDIPAFLRRQAD</sequence>
<feature type="binding site" evidence="4">
    <location>
        <begin position="108"/>
        <end position="110"/>
    </location>
    <ligand>
        <name>GTP</name>
        <dbReference type="ChEBI" id="CHEBI:37565"/>
    </ligand>
</feature>
<feature type="region of interest" description="Disordered" evidence="7">
    <location>
        <begin position="341"/>
        <end position="373"/>
    </location>
</feature>
<organism evidence="10 11">
    <name type="scientific">Candidatus Competibacter denitrificans Run_A_D11</name>
    <dbReference type="NCBI Taxonomy" id="1400863"/>
    <lineage>
        <taxon>Bacteria</taxon>
        <taxon>Pseudomonadati</taxon>
        <taxon>Pseudomonadota</taxon>
        <taxon>Gammaproteobacteria</taxon>
        <taxon>Candidatus Competibacteraceae</taxon>
        <taxon>Candidatus Competibacter</taxon>
    </lineage>
</organism>
<dbReference type="InterPro" id="IPR036525">
    <property type="entry name" value="Tubulin/FtsZ_GTPase_sf"/>
</dbReference>
<reference evidence="10" key="1">
    <citation type="submission" date="2013-07" db="EMBL/GenBank/DDBJ databases">
        <authorList>
            <person name="McIlroy S."/>
        </authorList>
    </citation>
    <scope>NUCLEOTIDE SEQUENCE [LARGE SCALE GENOMIC DNA]</scope>
    <source>
        <strain evidence="10">Run_A_D11</strain>
    </source>
</reference>
<dbReference type="SUPFAM" id="SSF55307">
    <property type="entry name" value="Tubulin C-terminal domain-like"/>
    <property type="match status" value="1"/>
</dbReference>
<dbReference type="Pfam" id="PF00091">
    <property type="entry name" value="Tubulin"/>
    <property type="match status" value="1"/>
</dbReference>
<dbReference type="PROSITE" id="PS01134">
    <property type="entry name" value="FTSZ_1"/>
    <property type="match status" value="1"/>
</dbReference>
<comment type="subcellular location">
    <subcellularLocation>
        <location evidence="4">Cytoplasm</location>
    </subcellularLocation>
    <text evidence="4">Assembles at midcell at the inner surface of the cytoplasmic membrane.</text>
</comment>
<evidence type="ECO:0000256" key="5">
    <source>
        <dbReference type="NCBIfam" id="TIGR00065"/>
    </source>
</evidence>
<keyword evidence="4 6" id="KW-0717">Septation</keyword>
<dbReference type="FunFam" id="3.40.50.1440:FF:000001">
    <property type="entry name" value="Cell division protein FtsZ"/>
    <property type="match status" value="1"/>
</dbReference>
<evidence type="ECO:0000256" key="3">
    <source>
        <dbReference type="ARBA" id="ARBA00023134"/>
    </source>
</evidence>
<keyword evidence="4 6" id="KW-0132">Cell division</keyword>
<dbReference type="NCBIfam" id="TIGR00065">
    <property type="entry name" value="ftsZ"/>
    <property type="match status" value="1"/>
</dbReference>
<dbReference type="GO" id="GO:0000917">
    <property type="term" value="P:division septum assembly"/>
    <property type="evidence" value="ECO:0007669"/>
    <property type="project" value="UniProtKB-KW"/>
</dbReference>
<dbReference type="InterPro" id="IPR024757">
    <property type="entry name" value="FtsZ_C"/>
</dbReference>
<dbReference type="Proteomes" id="UP000035760">
    <property type="component" value="Unassembled WGS sequence"/>
</dbReference>
<dbReference type="InterPro" id="IPR045061">
    <property type="entry name" value="FtsZ/CetZ"/>
</dbReference>
<evidence type="ECO:0000256" key="1">
    <source>
        <dbReference type="ARBA" id="ARBA00009690"/>
    </source>
</evidence>
<dbReference type="SUPFAM" id="SSF52490">
    <property type="entry name" value="Tubulin nucleotide-binding domain-like"/>
    <property type="match status" value="1"/>
</dbReference>
<evidence type="ECO:0000256" key="4">
    <source>
        <dbReference type="HAMAP-Rule" id="MF_00909"/>
    </source>
</evidence>
<keyword evidence="2 4" id="KW-0547">Nucleotide-binding</keyword>
<dbReference type="GO" id="GO:0051258">
    <property type="term" value="P:protein polymerization"/>
    <property type="evidence" value="ECO:0007669"/>
    <property type="project" value="UniProtKB-UniRule"/>
</dbReference>
<comment type="caution">
    <text evidence="10">The sequence shown here is derived from an EMBL/GenBank/DDBJ whole genome shotgun (WGS) entry which is preliminary data.</text>
</comment>
<keyword evidence="4" id="KW-0963">Cytoplasm</keyword>
<dbReference type="GO" id="GO:0032153">
    <property type="term" value="C:cell division site"/>
    <property type="evidence" value="ECO:0007669"/>
    <property type="project" value="UniProtKB-UniRule"/>
</dbReference>
<dbReference type="SMART" id="SM00865">
    <property type="entry name" value="Tubulin_C"/>
    <property type="match status" value="1"/>
</dbReference>
<dbReference type="SMART" id="SM00864">
    <property type="entry name" value="Tubulin"/>
    <property type="match status" value="1"/>
</dbReference>
<dbReference type="PROSITE" id="PS01135">
    <property type="entry name" value="FTSZ_2"/>
    <property type="match status" value="1"/>
</dbReference>
<keyword evidence="11" id="KW-1185">Reference proteome</keyword>
<dbReference type="PANTHER" id="PTHR30314:SF3">
    <property type="entry name" value="MITOCHONDRIAL DIVISION PROTEIN FSZA"/>
    <property type="match status" value="1"/>
</dbReference>
<dbReference type="AlphaFoldDB" id="W6MBL3"/>
<evidence type="ECO:0000256" key="6">
    <source>
        <dbReference type="RuleBase" id="RU000631"/>
    </source>
</evidence>
<feature type="domain" description="Tubulin/FtsZ 2-layer sandwich" evidence="9">
    <location>
        <begin position="207"/>
        <end position="325"/>
    </location>
</feature>